<dbReference type="Proteomes" id="UP000198559">
    <property type="component" value="Unassembled WGS sequence"/>
</dbReference>
<evidence type="ECO:0000313" key="2">
    <source>
        <dbReference type="Proteomes" id="UP000198559"/>
    </source>
</evidence>
<accession>A0A1H6M3H8</accession>
<dbReference type="AlphaFoldDB" id="A0A1H6M3H8"/>
<proteinExistence type="predicted"/>
<dbReference type="EMBL" id="CVUD02000240">
    <property type="protein sequence ID" value="SEH92049.1"/>
    <property type="molecule type" value="Genomic_DNA"/>
</dbReference>
<sequence>MAGYKMVGNAVPCNLAYCLGKSLKQQLIEYQAHNKKITPFPVAKDHAISVCR</sequence>
<name>A0A1H6M3H8_9GAMM</name>
<gene>
    <name evidence="1" type="ORF">BAZSYMB_GCONTIG00706_0</name>
</gene>
<evidence type="ECO:0000313" key="1">
    <source>
        <dbReference type="EMBL" id="SEH92049.1"/>
    </source>
</evidence>
<protein>
    <recommendedName>
        <fullName evidence="3">DNA (cytosine-5-)-methyltransferase</fullName>
    </recommendedName>
</protein>
<reference evidence="2" key="1">
    <citation type="submission" date="2016-06" db="EMBL/GenBank/DDBJ databases">
        <authorList>
            <person name="Petersen J."/>
            <person name="Sayavedra L."/>
        </authorList>
    </citation>
    <scope>NUCLEOTIDE SEQUENCE [LARGE SCALE GENOMIC DNA]</scope>
    <source>
        <strain evidence="2">BazSymB</strain>
    </source>
</reference>
<evidence type="ECO:0008006" key="3">
    <source>
        <dbReference type="Google" id="ProtNLM"/>
    </source>
</evidence>
<organism evidence="1 2">
    <name type="scientific">Bathymodiolus azoricus thioautotrophic gill symbiont</name>
    <dbReference type="NCBI Taxonomy" id="235205"/>
    <lineage>
        <taxon>Bacteria</taxon>
        <taxon>Pseudomonadati</taxon>
        <taxon>Pseudomonadota</taxon>
        <taxon>Gammaproteobacteria</taxon>
        <taxon>sulfur-oxidizing symbionts</taxon>
    </lineage>
</organism>